<feature type="compositionally biased region" description="Basic and acidic residues" evidence="9">
    <location>
        <begin position="1"/>
        <end position="10"/>
    </location>
</feature>
<dbReference type="SUPFAM" id="SSF53927">
    <property type="entry name" value="Cytidine deaminase-like"/>
    <property type="match status" value="1"/>
</dbReference>
<keyword evidence="6 8" id="KW-0378">Hydrolase</keyword>
<organism evidence="11 12">
    <name type="scientific">Thalassotalea profundi</name>
    <dbReference type="NCBI Taxonomy" id="2036687"/>
    <lineage>
        <taxon>Bacteria</taxon>
        <taxon>Pseudomonadati</taxon>
        <taxon>Pseudomonadota</taxon>
        <taxon>Gammaproteobacteria</taxon>
        <taxon>Alteromonadales</taxon>
        <taxon>Colwelliaceae</taxon>
        <taxon>Thalassotalea</taxon>
    </lineage>
</organism>
<dbReference type="PANTHER" id="PTHR11692:SF0">
    <property type="entry name" value="BIFUNCTIONAL PURINE BIOSYNTHESIS PROTEIN ATIC"/>
    <property type="match status" value="1"/>
</dbReference>
<evidence type="ECO:0000259" key="10">
    <source>
        <dbReference type="PROSITE" id="PS51855"/>
    </source>
</evidence>
<dbReference type="InterPro" id="IPR024051">
    <property type="entry name" value="AICAR_Tfase_dup_dom_sf"/>
</dbReference>
<comment type="pathway">
    <text evidence="2 8">Purine metabolism; IMP biosynthesis via de novo pathway; 5-formamido-1-(5-phospho-D-ribosyl)imidazole-4-carboxamide from 5-amino-1-(5-phospho-D-ribosyl)imidazole-4-carboxamide (10-formyl THF route): step 1/1.</text>
</comment>
<evidence type="ECO:0000256" key="7">
    <source>
        <dbReference type="ARBA" id="ARBA00023268"/>
    </source>
</evidence>
<dbReference type="CDD" id="cd01421">
    <property type="entry name" value="IMPCH"/>
    <property type="match status" value="1"/>
</dbReference>
<dbReference type="EC" id="2.1.2.3" evidence="8"/>
<dbReference type="HAMAP" id="MF_00139">
    <property type="entry name" value="PurH"/>
    <property type="match status" value="1"/>
</dbReference>
<dbReference type="InterPro" id="IPR016193">
    <property type="entry name" value="Cytidine_deaminase-like"/>
</dbReference>
<evidence type="ECO:0000256" key="6">
    <source>
        <dbReference type="ARBA" id="ARBA00022801"/>
    </source>
</evidence>
<keyword evidence="5 8" id="KW-0658">Purine biosynthesis</keyword>
<proteinExistence type="inferred from homology"/>
<evidence type="ECO:0000256" key="1">
    <source>
        <dbReference type="ARBA" id="ARBA00004844"/>
    </source>
</evidence>
<keyword evidence="12" id="KW-1185">Reference proteome</keyword>
<dbReference type="NCBIfam" id="TIGR00355">
    <property type="entry name" value="purH"/>
    <property type="match status" value="1"/>
</dbReference>
<gene>
    <name evidence="8 11" type="primary">purH</name>
    <name evidence="11" type="ORF">GCM10011501_32360</name>
</gene>
<evidence type="ECO:0000256" key="8">
    <source>
        <dbReference type="HAMAP-Rule" id="MF_00139"/>
    </source>
</evidence>
<dbReference type="Proteomes" id="UP000626370">
    <property type="component" value="Unassembled WGS sequence"/>
</dbReference>
<dbReference type="Pfam" id="PF01808">
    <property type="entry name" value="AICARFT_IMPCHas"/>
    <property type="match status" value="1"/>
</dbReference>
<feature type="domain" description="MGS-like" evidence="10">
    <location>
        <begin position="24"/>
        <end position="171"/>
    </location>
</feature>
<accession>A0ABQ3J2A4</accession>
<dbReference type="SUPFAM" id="SSF52335">
    <property type="entry name" value="Methylglyoxal synthase-like"/>
    <property type="match status" value="1"/>
</dbReference>
<dbReference type="InterPro" id="IPR011607">
    <property type="entry name" value="MGS-like_dom"/>
</dbReference>
<reference evidence="12" key="1">
    <citation type="journal article" date="2019" name="Int. J. Syst. Evol. Microbiol.">
        <title>The Global Catalogue of Microorganisms (GCM) 10K type strain sequencing project: providing services to taxonomists for standard genome sequencing and annotation.</title>
        <authorList>
            <consortium name="The Broad Institute Genomics Platform"/>
            <consortium name="The Broad Institute Genome Sequencing Center for Infectious Disease"/>
            <person name="Wu L."/>
            <person name="Ma J."/>
        </authorList>
    </citation>
    <scope>NUCLEOTIDE SEQUENCE [LARGE SCALE GENOMIC DNA]</scope>
    <source>
        <strain evidence="12">CGMCC 1.15922</strain>
    </source>
</reference>
<dbReference type="Gene3D" id="3.40.50.1380">
    <property type="entry name" value="Methylglyoxal synthase-like domain"/>
    <property type="match status" value="1"/>
</dbReference>
<dbReference type="EMBL" id="BNAH01000015">
    <property type="protein sequence ID" value="GHF00346.1"/>
    <property type="molecule type" value="Genomic_DNA"/>
</dbReference>
<dbReference type="Pfam" id="PF02142">
    <property type="entry name" value="MGS"/>
    <property type="match status" value="1"/>
</dbReference>
<dbReference type="PIRSF" id="PIRSF000414">
    <property type="entry name" value="AICARFT_IMPCHas"/>
    <property type="match status" value="1"/>
</dbReference>
<evidence type="ECO:0000256" key="3">
    <source>
        <dbReference type="ARBA" id="ARBA00007667"/>
    </source>
</evidence>
<name>A0ABQ3J2A4_9GAMM</name>
<evidence type="ECO:0000256" key="5">
    <source>
        <dbReference type="ARBA" id="ARBA00022755"/>
    </source>
</evidence>
<evidence type="ECO:0000256" key="4">
    <source>
        <dbReference type="ARBA" id="ARBA00022679"/>
    </source>
</evidence>
<dbReference type="InterPro" id="IPR002695">
    <property type="entry name" value="PurH-like"/>
</dbReference>
<feature type="region of interest" description="Disordered" evidence="9">
    <location>
        <begin position="1"/>
        <end position="25"/>
    </location>
</feature>
<evidence type="ECO:0000313" key="12">
    <source>
        <dbReference type="Proteomes" id="UP000626370"/>
    </source>
</evidence>
<dbReference type="NCBIfam" id="NF002049">
    <property type="entry name" value="PRK00881.1"/>
    <property type="match status" value="1"/>
</dbReference>
<keyword evidence="7 8" id="KW-0511">Multifunctional enzyme</keyword>
<comment type="pathway">
    <text evidence="1 8">Purine metabolism; IMP biosynthesis via de novo pathway; IMP from 5-formamido-1-(5-phospho-D-ribosyl)imidazole-4-carboxamide: step 1/1.</text>
</comment>
<feature type="compositionally biased region" description="Polar residues" evidence="9">
    <location>
        <begin position="11"/>
        <end position="24"/>
    </location>
</feature>
<dbReference type="InterPro" id="IPR036914">
    <property type="entry name" value="MGS-like_dom_sf"/>
</dbReference>
<dbReference type="Gene3D" id="3.40.140.20">
    <property type="match status" value="2"/>
</dbReference>
<comment type="catalytic activity">
    <reaction evidence="8">
        <text>IMP + H2O = 5-formamido-1-(5-phospho-D-ribosyl)imidazole-4-carboxamide</text>
        <dbReference type="Rhea" id="RHEA:18445"/>
        <dbReference type="ChEBI" id="CHEBI:15377"/>
        <dbReference type="ChEBI" id="CHEBI:58053"/>
        <dbReference type="ChEBI" id="CHEBI:58467"/>
        <dbReference type="EC" id="3.5.4.10"/>
    </reaction>
</comment>
<dbReference type="SMART" id="SM00798">
    <property type="entry name" value="AICARFT_IMPCHas"/>
    <property type="match status" value="1"/>
</dbReference>
<comment type="catalytic activity">
    <reaction evidence="8">
        <text>(6R)-10-formyltetrahydrofolate + 5-amino-1-(5-phospho-beta-D-ribosyl)imidazole-4-carboxamide = 5-formamido-1-(5-phospho-D-ribosyl)imidazole-4-carboxamide + (6S)-5,6,7,8-tetrahydrofolate</text>
        <dbReference type="Rhea" id="RHEA:22192"/>
        <dbReference type="ChEBI" id="CHEBI:57453"/>
        <dbReference type="ChEBI" id="CHEBI:58467"/>
        <dbReference type="ChEBI" id="CHEBI:58475"/>
        <dbReference type="ChEBI" id="CHEBI:195366"/>
        <dbReference type="EC" id="2.1.2.3"/>
    </reaction>
</comment>
<comment type="domain">
    <text evidence="8">The IMP cyclohydrolase activity resides in the N-terminal region.</text>
</comment>
<protein>
    <recommendedName>
        <fullName evidence="8">Bifunctional purine biosynthesis protein PurH</fullName>
    </recommendedName>
    <domain>
        <recommendedName>
            <fullName evidence="8">Phosphoribosylaminoimidazolecarboxamide formyltransferase</fullName>
            <ecNumber evidence="8">2.1.2.3</ecNumber>
        </recommendedName>
        <alternativeName>
            <fullName evidence="8">AICAR transformylase</fullName>
        </alternativeName>
    </domain>
    <domain>
        <recommendedName>
            <fullName evidence="8">IMP cyclohydrolase</fullName>
            <ecNumber evidence="8">3.5.4.10</ecNumber>
        </recommendedName>
        <alternativeName>
            <fullName evidence="8">ATIC</fullName>
        </alternativeName>
        <alternativeName>
            <fullName evidence="8">IMP synthase</fullName>
        </alternativeName>
        <alternativeName>
            <fullName evidence="8">Inosinicase</fullName>
        </alternativeName>
    </domain>
</protein>
<evidence type="ECO:0000256" key="2">
    <source>
        <dbReference type="ARBA" id="ARBA00004954"/>
    </source>
</evidence>
<dbReference type="PROSITE" id="PS51855">
    <property type="entry name" value="MGS"/>
    <property type="match status" value="1"/>
</dbReference>
<dbReference type="EC" id="3.5.4.10" evidence="8"/>
<evidence type="ECO:0000256" key="9">
    <source>
        <dbReference type="SAM" id="MobiDB-lite"/>
    </source>
</evidence>
<dbReference type="SMART" id="SM00851">
    <property type="entry name" value="MGS"/>
    <property type="match status" value="1"/>
</dbReference>
<comment type="similarity">
    <text evidence="3 8">Belongs to the PurH family.</text>
</comment>
<keyword evidence="4 8" id="KW-0808">Transferase</keyword>
<evidence type="ECO:0000313" key="11">
    <source>
        <dbReference type="EMBL" id="GHF00346.1"/>
    </source>
</evidence>
<dbReference type="PANTHER" id="PTHR11692">
    <property type="entry name" value="BIFUNCTIONAL PURINE BIOSYNTHESIS PROTEIN PURH"/>
    <property type="match status" value="1"/>
</dbReference>
<sequence>MFLAKDKCQRPDNTNQFKGNQKTMDTPRPIKRALLSVSDKTGIVDFARNLAQKGVDILSTGGTAKLLAENGIKVTEVSDHTGHPEIMDGRVKTLHPKIHGGILARRGTDEAVMEAQNIDAIDMVVVNLYPFANTVAKEGCSLADAIENIDIGGPTMVRAAAKNHKDVTIIVNAHDYDRVLTEMNNNDNSLTYGTRFDLAISAYEHTAAYDGMIANYFGQMLPPHGSDDTAPNFEKKNKFPRTFNSQFIKAQDLRYGENSHQDAAFYVEANPEEASVSTAKQIQGKALSYNNIADTDSALECVKEFDEPACVIVKHANPCGVAIGENILAAYELAYKTDPTSAFGGIIAFNRELDADTAEAIVSRQFVEVIIAPSISDAAAQIVAAKPNVRLLECGQWDTQTTGLDYKRVNGGLLVQDRDQGKVSASDLTVVTKRQPSEDEMRDLQFCWKVAKYVKSNAIVYVKNSMTIGVGAGQMSRVYSAKVAGIKAADENLEVKGSVMASDAFFPFRDGLDAAAEAGITAVIQPGGSMRDDEVIAAADEHNIAMVFTGMRHFRH</sequence>
<comment type="caution">
    <text evidence="11">The sequence shown here is derived from an EMBL/GenBank/DDBJ whole genome shotgun (WGS) entry which is preliminary data.</text>
</comment>